<keyword evidence="2" id="KW-0210">Decarboxylase</keyword>
<evidence type="ECO:0000256" key="1">
    <source>
        <dbReference type="ARBA" id="ARBA00001911"/>
    </source>
</evidence>
<dbReference type="STRING" id="1732.SAMN02910417_02543"/>
<dbReference type="GO" id="GO:0042732">
    <property type="term" value="P:D-xylose metabolic process"/>
    <property type="evidence" value="ECO:0007669"/>
    <property type="project" value="InterPro"/>
</dbReference>
<protein>
    <submittedName>
        <fullName evidence="6">Nucleoside-diphosphate-sugar epimerase</fullName>
    </submittedName>
</protein>
<dbReference type="AlphaFoldDB" id="A0A1G6CNQ7"/>
<dbReference type="RefSeq" id="WP_242870587.1">
    <property type="nucleotide sequence ID" value="NZ_FMXR01000023.1"/>
</dbReference>
<dbReference type="InterPro" id="IPR001509">
    <property type="entry name" value="Epimerase_deHydtase"/>
</dbReference>
<dbReference type="SUPFAM" id="SSF51735">
    <property type="entry name" value="NAD(P)-binding Rossmann-fold domains"/>
    <property type="match status" value="1"/>
</dbReference>
<sequence>MLLESMNDAVLQQDLEDIARSDIDFRKMQGAVILVTGATGLVGSTAVKALALANREQDLHLTIRPLIRNEQKARAMYGQLWDRDCIQPVVADITKELCVEGDVDYIIHGASVTASKTMVTRPVETIDIALMGTKNILELAKEKKTKSVVYLSSMEAFGVTDPSLDCVREENLGYVDVTNVRSCYPEGKRMCELMCACYAAEYQVPAKVARLAQTFGAGVPKEDGRVFAQFAKSAMAGEDIVLHTKGESTGNYCYTADCIRGILTILLNGVDAEVYTVANPSTAIKIKDLARLVADTISDGKSNVVFDIPEGNAFGYAPDVAMHLNSDKLQSLGWKPRVDLPEMFERLCESFRQQGI</sequence>
<name>A0A1G6CNQ7_EUBOX</name>
<dbReference type="GO" id="GO:0070403">
    <property type="term" value="F:NAD+ binding"/>
    <property type="evidence" value="ECO:0007669"/>
    <property type="project" value="InterPro"/>
</dbReference>
<dbReference type="GO" id="GO:0048040">
    <property type="term" value="F:UDP-glucuronate decarboxylase activity"/>
    <property type="evidence" value="ECO:0007669"/>
    <property type="project" value="TreeGrafter"/>
</dbReference>
<dbReference type="InterPro" id="IPR044516">
    <property type="entry name" value="UXS-like"/>
</dbReference>
<evidence type="ECO:0000256" key="2">
    <source>
        <dbReference type="ARBA" id="ARBA00022793"/>
    </source>
</evidence>
<organism evidence="6 7">
    <name type="scientific">Eubacterium oxidoreducens</name>
    <dbReference type="NCBI Taxonomy" id="1732"/>
    <lineage>
        <taxon>Bacteria</taxon>
        <taxon>Bacillati</taxon>
        <taxon>Bacillota</taxon>
        <taxon>Clostridia</taxon>
        <taxon>Eubacteriales</taxon>
        <taxon>Eubacteriaceae</taxon>
        <taxon>Eubacterium</taxon>
    </lineage>
</organism>
<dbReference type="EMBL" id="FMXR01000023">
    <property type="protein sequence ID" value="SDB34452.1"/>
    <property type="molecule type" value="Genomic_DNA"/>
</dbReference>
<evidence type="ECO:0000256" key="4">
    <source>
        <dbReference type="ARBA" id="ARBA00023239"/>
    </source>
</evidence>
<dbReference type="PANTHER" id="PTHR43078">
    <property type="entry name" value="UDP-GLUCURONIC ACID DECARBOXYLASE-RELATED"/>
    <property type="match status" value="1"/>
</dbReference>
<feature type="domain" description="NAD-dependent epimerase/dehydratase" evidence="5">
    <location>
        <begin position="33"/>
        <end position="278"/>
    </location>
</feature>
<dbReference type="Pfam" id="PF01370">
    <property type="entry name" value="Epimerase"/>
    <property type="match status" value="1"/>
</dbReference>
<dbReference type="GO" id="GO:0005737">
    <property type="term" value="C:cytoplasm"/>
    <property type="evidence" value="ECO:0007669"/>
    <property type="project" value="TreeGrafter"/>
</dbReference>
<accession>A0A1G6CNQ7</accession>
<gene>
    <name evidence="6" type="ORF">SAMN02910417_02543</name>
</gene>
<evidence type="ECO:0000313" key="7">
    <source>
        <dbReference type="Proteomes" id="UP000199228"/>
    </source>
</evidence>
<dbReference type="PANTHER" id="PTHR43078:SF6">
    <property type="entry name" value="UDP-GLUCURONIC ACID DECARBOXYLASE 1"/>
    <property type="match status" value="1"/>
</dbReference>
<reference evidence="6 7" key="1">
    <citation type="submission" date="2016-10" db="EMBL/GenBank/DDBJ databases">
        <authorList>
            <person name="de Groot N.N."/>
        </authorList>
    </citation>
    <scope>NUCLEOTIDE SEQUENCE [LARGE SCALE GENOMIC DNA]</scope>
    <source>
        <strain evidence="6 7">DSM 3217</strain>
    </source>
</reference>
<evidence type="ECO:0000313" key="6">
    <source>
        <dbReference type="EMBL" id="SDB34452.1"/>
    </source>
</evidence>
<evidence type="ECO:0000259" key="5">
    <source>
        <dbReference type="Pfam" id="PF01370"/>
    </source>
</evidence>
<dbReference type="InterPro" id="IPR036291">
    <property type="entry name" value="NAD(P)-bd_dom_sf"/>
</dbReference>
<dbReference type="Gene3D" id="3.40.50.720">
    <property type="entry name" value="NAD(P)-binding Rossmann-like Domain"/>
    <property type="match status" value="1"/>
</dbReference>
<dbReference type="Proteomes" id="UP000199228">
    <property type="component" value="Unassembled WGS sequence"/>
</dbReference>
<proteinExistence type="predicted"/>
<keyword evidence="7" id="KW-1185">Reference proteome</keyword>
<keyword evidence="4" id="KW-0456">Lyase</keyword>
<comment type="cofactor">
    <cofactor evidence="1">
        <name>NAD(+)</name>
        <dbReference type="ChEBI" id="CHEBI:57540"/>
    </cofactor>
</comment>
<keyword evidence="3" id="KW-0520">NAD</keyword>
<evidence type="ECO:0000256" key="3">
    <source>
        <dbReference type="ARBA" id="ARBA00023027"/>
    </source>
</evidence>